<comment type="similarity">
    <text evidence="1">Belongs to the LysR transcriptional regulatory family.</text>
</comment>
<comment type="caution">
    <text evidence="6">The sequence shown here is derived from an EMBL/GenBank/DDBJ whole genome shotgun (WGS) entry which is preliminary data.</text>
</comment>
<keyword evidence="2" id="KW-0805">Transcription regulation</keyword>
<dbReference type="AlphaFoldDB" id="A0A1V2GWP6"/>
<organism evidence="6 7">
    <name type="scientific">Teichococcus deserti</name>
    <dbReference type="NCBI Taxonomy" id="1817963"/>
    <lineage>
        <taxon>Bacteria</taxon>
        <taxon>Pseudomonadati</taxon>
        <taxon>Pseudomonadota</taxon>
        <taxon>Alphaproteobacteria</taxon>
        <taxon>Acetobacterales</taxon>
        <taxon>Roseomonadaceae</taxon>
        <taxon>Roseomonas</taxon>
    </lineage>
</organism>
<evidence type="ECO:0000256" key="4">
    <source>
        <dbReference type="ARBA" id="ARBA00023163"/>
    </source>
</evidence>
<sequence>MVSLRQVEAFHAIVEAGSFAAAAQALGTTQPAISKRIVELEADLGFLLFDRGARPPQLTRHGHALLPLCAEMLALRTRMRATLDDPAEYAGQFRIGITELVALTVLPALITRIRARLPRIRLRTEVKLAEDLHQDLLDRRSDMAIAPGPPPGGLLHARKVASLELAWMAGASLGPLPPGPLPAAALARFPLLAQTQRSGLQAVVNEWLLENGQRPQLILACNSLTALSGMTIAGLGIALMPRSQFLPKVASGELRIIETTPPMPRLDYHVLYPASGLEAVAGIVAEEVAAVGPGLG</sequence>
<dbReference type="SUPFAM" id="SSF46785">
    <property type="entry name" value="Winged helix' DNA-binding domain"/>
    <property type="match status" value="1"/>
</dbReference>
<dbReference type="FunFam" id="1.10.10.10:FF:000001">
    <property type="entry name" value="LysR family transcriptional regulator"/>
    <property type="match status" value="1"/>
</dbReference>
<dbReference type="PROSITE" id="PS50931">
    <property type="entry name" value="HTH_LYSR"/>
    <property type="match status" value="1"/>
</dbReference>
<keyword evidence="4" id="KW-0804">Transcription</keyword>
<dbReference type="InterPro" id="IPR005119">
    <property type="entry name" value="LysR_subst-bd"/>
</dbReference>
<dbReference type="PRINTS" id="PR00039">
    <property type="entry name" value="HTHLYSR"/>
</dbReference>
<evidence type="ECO:0000313" key="6">
    <source>
        <dbReference type="EMBL" id="ONG47360.1"/>
    </source>
</evidence>
<dbReference type="PANTHER" id="PTHR30126:SF77">
    <property type="entry name" value="TRANSCRIPTIONAL REGULATORY PROTEIN"/>
    <property type="match status" value="1"/>
</dbReference>
<dbReference type="InterPro" id="IPR036388">
    <property type="entry name" value="WH-like_DNA-bd_sf"/>
</dbReference>
<dbReference type="CDD" id="cd05466">
    <property type="entry name" value="PBP2_LTTR_substrate"/>
    <property type="match status" value="1"/>
</dbReference>
<dbReference type="GO" id="GO:0003700">
    <property type="term" value="F:DNA-binding transcription factor activity"/>
    <property type="evidence" value="ECO:0007669"/>
    <property type="project" value="InterPro"/>
</dbReference>
<evidence type="ECO:0000256" key="3">
    <source>
        <dbReference type="ARBA" id="ARBA00023125"/>
    </source>
</evidence>
<evidence type="ECO:0000313" key="7">
    <source>
        <dbReference type="Proteomes" id="UP000188879"/>
    </source>
</evidence>
<evidence type="ECO:0000259" key="5">
    <source>
        <dbReference type="PROSITE" id="PS50931"/>
    </source>
</evidence>
<dbReference type="Pfam" id="PF03466">
    <property type="entry name" value="LysR_substrate"/>
    <property type="match status" value="1"/>
</dbReference>
<protein>
    <recommendedName>
        <fullName evidence="5">HTH lysR-type domain-containing protein</fullName>
    </recommendedName>
</protein>
<keyword evidence="3" id="KW-0238">DNA-binding</keyword>
<dbReference type="PANTHER" id="PTHR30126">
    <property type="entry name" value="HTH-TYPE TRANSCRIPTIONAL REGULATOR"/>
    <property type="match status" value="1"/>
</dbReference>
<dbReference type="GO" id="GO:0000976">
    <property type="term" value="F:transcription cis-regulatory region binding"/>
    <property type="evidence" value="ECO:0007669"/>
    <property type="project" value="TreeGrafter"/>
</dbReference>
<dbReference type="Gene3D" id="3.40.190.10">
    <property type="entry name" value="Periplasmic binding protein-like II"/>
    <property type="match status" value="2"/>
</dbReference>
<feature type="domain" description="HTH lysR-type" evidence="5">
    <location>
        <begin position="2"/>
        <end position="59"/>
    </location>
</feature>
<dbReference type="EMBL" id="MLCO01000281">
    <property type="protein sequence ID" value="ONG47360.1"/>
    <property type="molecule type" value="Genomic_DNA"/>
</dbReference>
<gene>
    <name evidence="6" type="ORF">BKE38_23710</name>
</gene>
<evidence type="ECO:0000256" key="2">
    <source>
        <dbReference type="ARBA" id="ARBA00023015"/>
    </source>
</evidence>
<dbReference type="InterPro" id="IPR036390">
    <property type="entry name" value="WH_DNA-bd_sf"/>
</dbReference>
<dbReference type="Pfam" id="PF00126">
    <property type="entry name" value="HTH_1"/>
    <property type="match status" value="1"/>
</dbReference>
<dbReference type="InterPro" id="IPR000847">
    <property type="entry name" value="LysR_HTH_N"/>
</dbReference>
<proteinExistence type="inferred from homology"/>
<keyword evidence="7" id="KW-1185">Reference proteome</keyword>
<dbReference type="SUPFAM" id="SSF53850">
    <property type="entry name" value="Periplasmic binding protein-like II"/>
    <property type="match status" value="1"/>
</dbReference>
<name>A0A1V2GWP6_9PROT</name>
<dbReference type="RefSeq" id="WP_076959759.1">
    <property type="nucleotide sequence ID" value="NZ_MLCO01000281.1"/>
</dbReference>
<dbReference type="Gene3D" id="1.10.10.10">
    <property type="entry name" value="Winged helix-like DNA-binding domain superfamily/Winged helix DNA-binding domain"/>
    <property type="match status" value="1"/>
</dbReference>
<accession>A0A1V2GWP6</accession>
<reference evidence="6 7" key="1">
    <citation type="submission" date="2016-10" db="EMBL/GenBank/DDBJ databases">
        <title>Draft Genome sequence of Roseomonas sp. strain M3.</title>
        <authorList>
            <person name="Subhash Y."/>
            <person name="Lee S."/>
        </authorList>
    </citation>
    <scope>NUCLEOTIDE SEQUENCE [LARGE SCALE GENOMIC DNA]</scope>
    <source>
        <strain evidence="6 7">M3</strain>
    </source>
</reference>
<evidence type="ECO:0000256" key="1">
    <source>
        <dbReference type="ARBA" id="ARBA00009437"/>
    </source>
</evidence>
<dbReference type="Proteomes" id="UP000188879">
    <property type="component" value="Unassembled WGS sequence"/>
</dbReference>